<evidence type="ECO:0000313" key="7">
    <source>
        <dbReference type="Proteomes" id="UP000241167"/>
    </source>
</evidence>
<keyword evidence="7" id="KW-1185">Reference proteome</keyword>
<dbReference type="InterPro" id="IPR017853">
    <property type="entry name" value="GH"/>
</dbReference>
<dbReference type="SUPFAM" id="SSF51011">
    <property type="entry name" value="Glycosyl hydrolase domain"/>
    <property type="match status" value="1"/>
</dbReference>
<accession>A0A2P7QJG8</accession>
<dbReference type="SMART" id="SM00642">
    <property type="entry name" value="Aamy"/>
    <property type="match status" value="1"/>
</dbReference>
<dbReference type="InterPro" id="IPR045857">
    <property type="entry name" value="O16G_dom_2"/>
</dbReference>
<evidence type="ECO:0000256" key="2">
    <source>
        <dbReference type="ARBA" id="ARBA00022801"/>
    </source>
</evidence>
<evidence type="ECO:0000256" key="4">
    <source>
        <dbReference type="SAM" id="MobiDB-lite"/>
    </source>
</evidence>
<dbReference type="PANTHER" id="PTHR10357:SF179">
    <property type="entry name" value="NEUTRAL AND BASIC AMINO ACID TRANSPORT PROTEIN RBAT"/>
    <property type="match status" value="1"/>
</dbReference>
<dbReference type="InterPro" id="IPR013780">
    <property type="entry name" value="Glyco_hydro_b"/>
</dbReference>
<dbReference type="Gene3D" id="2.60.40.1180">
    <property type="entry name" value="Golgi alpha-mannosidase II"/>
    <property type="match status" value="1"/>
</dbReference>
<dbReference type="GO" id="GO:0009313">
    <property type="term" value="P:oligosaccharide catabolic process"/>
    <property type="evidence" value="ECO:0007669"/>
    <property type="project" value="TreeGrafter"/>
</dbReference>
<dbReference type="InterPro" id="IPR006047">
    <property type="entry name" value="GH13_cat_dom"/>
</dbReference>
<protein>
    <submittedName>
        <fullName evidence="6">Alpha-glucosidase</fullName>
    </submittedName>
</protein>
<keyword evidence="2" id="KW-0378">Hydrolase</keyword>
<dbReference type="EMBL" id="PXYI01000007">
    <property type="protein sequence ID" value="PSJ38092.1"/>
    <property type="molecule type" value="Genomic_DNA"/>
</dbReference>
<dbReference type="PANTHER" id="PTHR10357">
    <property type="entry name" value="ALPHA-AMYLASE FAMILY MEMBER"/>
    <property type="match status" value="1"/>
</dbReference>
<keyword evidence="3" id="KW-0326">Glycosidase</keyword>
<dbReference type="FunFam" id="3.90.400.10:FF:000002">
    <property type="entry name" value="Sucrose isomerase"/>
    <property type="match status" value="1"/>
</dbReference>
<feature type="domain" description="Glycosyl hydrolase family 13 catalytic" evidence="5">
    <location>
        <begin position="67"/>
        <end position="452"/>
    </location>
</feature>
<dbReference type="Pfam" id="PF00128">
    <property type="entry name" value="Alpha-amylase"/>
    <property type="match status" value="1"/>
</dbReference>
<name>A0A2P7QJG8_9SPHN</name>
<reference evidence="6 7" key="1">
    <citation type="submission" date="2018-03" db="EMBL/GenBank/DDBJ databases">
        <title>The draft genome of Sphingosinicella sp. GL-C-18.</title>
        <authorList>
            <person name="Liu L."/>
            <person name="Li L."/>
            <person name="Liang L."/>
            <person name="Zhang X."/>
            <person name="Wang T."/>
        </authorList>
    </citation>
    <scope>NUCLEOTIDE SEQUENCE [LARGE SCALE GENOMIC DNA]</scope>
    <source>
        <strain evidence="6 7">GL-C-18</strain>
    </source>
</reference>
<feature type="compositionally biased region" description="Basic and acidic residues" evidence="4">
    <location>
        <begin position="15"/>
        <end position="24"/>
    </location>
</feature>
<sequence length="577" mass="64809">MAAASRPLRARRDRARQLPGRDRSSRLHRVQGCSKLTQTILERGEAAFAPAAVQDPAEWWRGAVIYQIYPRSFADSNGDGIGDLPGITARLDHVASLGADAIWLSPFFTSPMKDFGYDIADYRNVDPIFGTLADFDQLLARAHALGLKVIIDQVYSHTSDQHAWFQESRQSRDNPKADWYVWADPKPDGSPPNNWQSVFHGPCWTWDARRGQYYLHNFLSSQPNLHVHNPEVQEALLGTAKFWLDRGVDGFRLDAINFSMHDPALRDNPPVAEGLGRKTRPFDYQHHFHNQSHPDIPKFLERLRGLIDTYGGRFTVAEVGGEQADREMKEFTHGNNRLNSAYGFNFLYAHDLTADLIHDSMALWPGAPGEGWPSWAFSNHDAPRVVSRWLGRRDAAAFARQAMLLLMCLRGNIFLYQGEELGLPQSDVPFEQLQDPEAIANWPETQGRDGARTPMPWAADAPQAGFSPAEPWLPVDPRHRALAVDVQQVDPQSMLALTRRLIAMRKREPGFRTGAIRQVEAPTPLLAFERGDGAERLLCVFNLGETPAEWTLPVGWQVVEQVGEMLAPLSGLVARPT</sequence>
<gene>
    <name evidence="6" type="ORF">C7I55_20645</name>
</gene>
<evidence type="ECO:0000256" key="1">
    <source>
        <dbReference type="ARBA" id="ARBA00008061"/>
    </source>
</evidence>
<comment type="similarity">
    <text evidence="1">Belongs to the glycosyl hydrolase 13 family.</text>
</comment>
<evidence type="ECO:0000313" key="6">
    <source>
        <dbReference type="EMBL" id="PSJ38092.1"/>
    </source>
</evidence>
<proteinExistence type="inferred from homology"/>
<dbReference type="AlphaFoldDB" id="A0A2P7QJG8"/>
<dbReference type="GO" id="GO:0004556">
    <property type="term" value="F:alpha-amylase activity"/>
    <property type="evidence" value="ECO:0007669"/>
    <property type="project" value="TreeGrafter"/>
</dbReference>
<dbReference type="Proteomes" id="UP000241167">
    <property type="component" value="Unassembled WGS sequence"/>
</dbReference>
<feature type="region of interest" description="Disordered" evidence="4">
    <location>
        <begin position="1"/>
        <end position="24"/>
    </location>
</feature>
<organism evidence="6 7">
    <name type="scientific">Allosphingosinicella deserti</name>
    <dbReference type="NCBI Taxonomy" id="2116704"/>
    <lineage>
        <taxon>Bacteria</taxon>
        <taxon>Pseudomonadati</taxon>
        <taxon>Pseudomonadota</taxon>
        <taxon>Alphaproteobacteria</taxon>
        <taxon>Sphingomonadales</taxon>
        <taxon>Sphingomonadaceae</taxon>
        <taxon>Allosphingosinicella</taxon>
    </lineage>
</organism>
<evidence type="ECO:0000256" key="3">
    <source>
        <dbReference type="ARBA" id="ARBA00023295"/>
    </source>
</evidence>
<evidence type="ECO:0000259" key="5">
    <source>
        <dbReference type="SMART" id="SM00642"/>
    </source>
</evidence>
<dbReference type="CDD" id="cd11330">
    <property type="entry name" value="AmyAc_OligoGlu"/>
    <property type="match status" value="1"/>
</dbReference>
<dbReference type="OrthoDB" id="9805159at2"/>
<dbReference type="Gene3D" id="3.90.400.10">
    <property type="entry name" value="Oligo-1,6-glucosidase, Domain 2"/>
    <property type="match status" value="1"/>
</dbReference>
<dbReference type="SUPFAM" id="SSF51445">
    <property type="entry name" value="(Trans)glycosidases"/>
    <property type="match status" value="1"/>
</dbReference>
<comment type="caution">
    <text evidence="6">The sequence shown here is derived from an EMBL/GenBank/DDBJ whole genome shotgun (WGS) entry which is preliminary data.</text>
</comment>
<dbReference type="Gene3D" id="3.20.20.80">
    <property type="entry name" value="Glycosidases"/>
    <property type="match status" value="2"/>
</dbReference>